<evidence type="ECO:0000313" key="4">
    <source>
        <dbReference type="Proteomes" id="UP001050975"/>
    </source>
</evidence>
<evidence type="ECO:0000256" key="1">
    <source>
        <dbReference type="ARBA" id="ARBA00022801"/>
    </source>
</evidence>
<accession>A0AAV3WEP6</accession>
<dbReference type="InterPro" id="IPR029058">
    <property type="entry name" value="AB_hydrolase_fold"/>
</dbReference>
<keyword evidence="1 3" id="KW-0378">Hydrolase</keyword>
<evidence type="ECO:0000259" key="2">
    <source>
        <dbReference type="Pfam" id="PF12146"/>
    </source>
</evidence>
<dbReference type="InterPro" id="IPR022742">
    <property type="entry name" value="Hydrolase_4"/>
</dbReference>
<dbReference type="PRINTS" id="PR00111">
    <property type="entry name" value="ABHYDROLASE"/>
</dbReference>
<dbReference type="GO" id="GO:0016020">
    <property type="term" value="C:membrane"/>
    <property type="evidence" value="ECO:0007669"/>
    <property type="project" value="TreeGrafter"/>
</dbReference>
<dbReference type="InterPro" id="IPR050266">
    <property type="entry name" value="AB_hydrolase_sf"/>
</dbReference>
<feature type="domain" description="Serine aminopeptidase S33" evidence="2">
    <location>
        <begin position="30"/>
        <end position="251"/>
    </location>
</feature>
<dbReference type="RefSeq" id="WP_226574452.1">
    <property type="nucleotide sequence ID" value="NZ_BLAY01000005.1"/>
</dbReference>
<reference evidence="3" key="1">
    <citation type="submission" date="2019-10" db="EMBL/GenBank/DDBJ databases">
        <title>Draft genome sequece of Microseira wollei NIES-4236.</title>
        <authorList>
            <person name="Yamaguchi H."/>
            <person name="Suzuki S."/>
            <person name="Kawachi M."/>
        </authorList>
    </citation>
    <scope>NUCLEOTIDE SEQUENCE</scope>
    <source>
        <strain evidence="3">NIES-4236</strain>
    </source>
</reference>
<dbReference type="SUPFAM" id="SSF53474">
    <property type="entry name" value="alpha/beta-Hydrolases"/>
    <property type="match status" value="1"/>
</dbReference>
<proteinExistence type="predicted"/>
<dbReference type="Proteomes" id="UP001050975">
    <property type="component" value="Unassembled WGS sequence"/>
</dbReference>
<dbReference type="GO" id="GO:0016787">
    <property type="term" value="F:hydrolase activity"/>
    <property type="evidence" value="ECO:0007669"/>
    <property type="project" value="UniProtKB-KW"/>
</dbReference>
<dbReference type="Pfam" id="PF12146">
    <property type="entry name" value="Hydrolase_4"/>
    <property type="match status" value="1"/>
</dbReference>
<name>A0AAV3WEP6_9CYAN</name>
<evidence type="ECO:0000313" key="3">
    <source>
        <dbReference type="EMBL" id="GET35829.1"/>
    </source>
</evidence>
<keyword evidence="4" id="KW-1185">Reference proteome</keyword>
<dbReference type="AlphaFoldDB" id="A0AAV3WEP6"/>
<gene>
    <name evidence="3" type="ORF">MiSe_05750</name>
</gene>
<organism evidence="3 4">
    <name type="scientific">Microseira wollei NIES-4236</name>
    <dbReference type="NCBI Taxonomy" id="2530354"/>
    <lineage>
        <taxon>Bacteria</taxon>
        <taxon>Bacillati</taxon>
        <taxon>Cyanobacteriota</taxon>
        <taxon>Cyanophyceae</taxon>
        <taxon>Oscillatoriophycideae</taxon>
        <taxon>Aerosakkonematales</taxon>
        <taxon>Aerosakkonemataceae</taxon>
        <taxon>Microseira</taxon>
    </lineage>
</organism>
<dbReference type="InterPro" id="IPR000073">
    <property type="entry name" value="AB_hydrolase_1"/>
</dbReference>
<dbReference type="PANTHER" id="PTHR43798">
    <property type="entry name" value="MONOACYLGLYCEROL LIPASE"/>
    <property type="match status" value="1"/>
</dbReference>
<dbReference type="EMBL" id="BLAY01000005">
    <property type="protein sequence ID" value="GET35829.1"/>
    <property type="molecule type" value="Genomic_DNA"/>
</dbReference>
<sequence>MKRVNQVTTEQIVEQDGCLLHYWLTGSEDKPLIIFTHGAGVDHHEFDAQVPFIAQEYRVLTWDVRGHGLSQLRGKEFTIRDAINDLLTMLERLGCSQATFVGHSMGGNIHQELVFYYPNSIRALVMLGCTCNTLKLSQLEMLQTQIAISLLKFYPWNLLKHQMVQVSAISAEARAYLNRAFEQISKHNFIAVMTELTKVLHYEPGYHITQPLLLTHGDNDMTGNIKKIASVWATREPNCRYQVIPKAGHAANLDNSKFFNSLLLDFLHEYVPVTVTGKLPPWG</sequence>
<dbReference type="PANTHER" id="PTHR43798:SF31">
    <property type="entry name" value="AB HYDROLASE SUPERFAMILY PROTEIN YCLE"/>
    <property type="match status" value="1"/>
</dbReference>
<dbReference type="Gene3D" id="3.40.50.1820">
    <property type="entry name" value="alpha/beta hydrolase"/>
    <property type="match status" value="1"/>
</dbReference>
<protein>
    <submittedName>
        <fullName evidence="3">Hydrolase, alpha/beta hydrolase fold family protein</fullName>
    </submittedName>
</protein>
<comment type="caution">
    <text evidence="3">The sequence shown here is derived from an EMBL/GenBank/DDBJ whole genome shotgun (WGS) entry which is preliminary data.</text>
</comment>